<feature type="transmembrane region" description="Helical" evidence="1">
    <location>
        <begin position="321"/>
        <end position="342"/>
    </location>
</feature>
<protein>
    <submittedName>
        <fullName evidence="3">von Willebrand factor type A domain protein</fullName>
    </submittedName>
</protein>
<dbReference type="CDD" id="cd00198">
    <property type="entry name" value="vWFA"/>
    <property type="match status" value="1"/>
</dbReference>
<feature type="transmembrane region" description="Helical" evidence="1">
    <location>
        <begin position="46"/>
        <end position="65"/>
    </location>
</feature>
<dbReference type="RefSeq" id="WP_008733153.1">
    <property type="nucleotide sequence ID" value="NZ_AKFT01000194.1"/>
</dbReference>
<dbReference type="OrthoDB" id="9814325at2"/>
<organism evidence="3 4">
    <name type="scientific">Actinomyces massiliensis F0489</name>
    <dbReference type="NCBI Taxonomy" id="1125718"/>
    <lineage>
        <taxon>Bacteria</taxon>
        <taxon>Bacillati</taxon>
        <taxon>Actinomycetota</taxon>
        <taxon>Actinomycetes</taxon>
        <taxon>Actinomycetales</taxon>
        <taxon>Actinomycetaceae</taxon>
        <taxon>Actinomyces</taxon>
    </lineage>
</organism>
<dbReference type="eggNOG" id="COG2304">
    <property type="taxonomic scope" value="Bacteria"/>
</dbReference>
<keyword evidence="1" id="KW-0472">Membrane</keyword>
<feature type="transmembrane region" description="Helical" evidence="1">
    <location>
        <begin position="12"/>
        <end position="34"/>
    </location>
</feature>
<accession>J0WNW3</accession>
<dbReference type="EMBL" id="AKFT01000194">
    <property type="protein sequence ID" value="EJF38106.1"/>
    <property type="molecule type" value="Genomic_DNA"/>
</dbReference>
<keyword evidence="1" id="KW-1133">Transmembrane helix</keyword>
<reference evidence="3 4" key="1">
    <citation type="submission" date="2012-05" db="EMBL/GenBank/DDBJ databases">
        <authorList>
            <person name="Harkins D.M."/>
            <person name="Madupu R."/>
            <person name="Durkin A.S."/>
            <person name="Torralba M."/>
            <person name="Methe B."/>
            <person name="Sutton G.G."/>
            <person name="Nelson K.E."/>
        </authorList>
    </citation>
    <scope>NUCLEOTIDE SEQUENCE [LARGE SCALE GENOMIC DNA]</scope>
    <source>
        <strain evidence="3 4">F0489</strain>
    </source>
</reference>
<keyword evidence="1" id="KW-0812">Transmembrane</keyword>
<proteinExistence type="predicted"/>
<dbReference type="SUPFAM" id="SSF53300">
    <property type="entry name" value="vWA-like"/>
    <property type="match status" value="1"/>
</dbReference>
<dbReference type="PATRIC" id="fig|1125718.3.peg.2500"/>
<dbReference type="AlphaFoldDB" id="J0WNW3"/>
<gene>
    <name evidence="3" type="ORF">HMPREF1318_2043</name>
</gene>
<sequence length="463" mass="46605">MSFEPMLNAGGWPLVLLIAVALAGVLAWSGYWLLRADADPGSKWTWGRRVALAIVTVLILSGPSVPVTETRPMSNIEIYLVVDRTGSMAAEDWAGGPNNGGGTRLDGVRQDLTAIRDAFPAARFSIIALDSAAARELPLTADTDAVTSWINSLQQEPTAKSSGSSLERALPQLTQDLKSSSENTPEAARLVYILSDGEATDDGVGASEAKAAGVSWSQLSAVIDGGAVLGYGTSEGAQMREFEVGQTPDPDEPKYITEPGTSQPAVSVPDTKELQTVASDMGLPYFQRTGGSDDVPTKDFTDVNVQEVFSDGRERSNRYTYFTWPLGLAAALLLIWELAALVRADRAAAHVTRPAGDADPPGGAAGAPGGSAPGVAGAVGAAAAPGSGGSMPIPVAAVPGGGVPGAVVPGAAVPGGVVPRGAVPGAVVPGGAVPGGAVPGGAVPGYGGSRGVPGSGAPMGGVR</sequence>
<feature type="domain" description="VWFA" evidence="2">
    <location>
        <begin position="77"/>
        <end position="281"/>
    </location>
</feature>
<dbReference type="Gene3D" id="3.40.50.410">
    <property type="entry name" value="von Willebrand factor, type A domain"/>
    <property type="match status" value="1"/>
</dbReference>
<keyword evidence="4" id="KW-1185">Reference proteome</keyword>
<dbReference type="Proteomes" id="UP000002941">
    <property type="component" value="Unassembled WGS sequence"/>
</dbReference>
<evidence type="ECO:0000313" key="3">
    <source>
        <dbReference type="EMBL" id="EJF38106.1"/>
    </source>
</evidence>
<comment type="caution">
    <text evidence="3">The sequence shown here is derived from an EMBL/GenBank/DDBJ whole genome shotgun (WGS) entry which is preliminary data.</text>
</comment>
<dbReference type="PROSITE" id="PS50234">
    <property type="entry name" value="VWFA"/>
    <property type="match status" value="1"/>
</dbReference>
<evidence type="ECO:0000259" key="2">
    <source>
        <dbReference type="PROSITE" id="PS50234"/>
    </source>
</evidence>
<evidence type="ECO:0000256" key="1">
    <source>
        <dbReference type="SAM" id="Phobius"/>
    </source>
</evidence>
<dbReference type="Pfam" id="PF13519">
    <property type="entry name" value="VWA_2"/>
    <property type="match status" value="1"/>
</dbReference>
<dbReference type="InterPro" id="IPR036465">
    <property type="entry name" value="vWFA_dom_sf"/>
</dbReference>
<dbReference type="InterPro" id="IPR002035">
    <property type="entry name" value="VWF_A"/>
</dbReference>
<name>J0WNW3_9ACTO</name>
<evidence type="ECO:0000313" key="4">
    <source>
        <dbReference type="Proteomes" id="UP000002941"/>
    </source>
</evidence>